<protein>
    <recommendedName>
        <fullName evidence="2">ATP-grasp domain-containing protein</fullName>
    </recommendedName>
</protein>
<evidence type="ECO:0000313" key="3">
    <source>
        <dbReference type="EMBL" id="SPD75477.1"/>
    </source>
</evidence>
<dbReference type="Gene3D" id="3.30.470.20">
    <property type="entry name" value="ATP-grasp fold, B domain"/>
    <property type="match status" value="1"/>
</dbReference>
<feature type="domain" description="ATP-grasp" evidence="2">
    <location>
        <begin position="120"/>
        <end position="306"/>
    </location>
</feature>
<dbReference type="EMBL" id="OJIN01000208">
    <property type="protein sequence ID" value="SPD75477.1"/>
    <property type="molecule type" value="Genomic_DNA"/>
</dbReference>
<keyword evidence="1" id="KW-0067">ATP-binding</keyword>
<dbReference type="Pfam" id="PF15632">
    <property type="entry name" value="ATPgrasp_Ter"/>
    <property type="match status" value="1"/>
</dbReference>
<dbReference type="GO" id="GO:0046872">
    <property type="term" value="F:metal ion binding"/>
    <property type="evidence" value="ECO:0007669"/>
    <property type="project" value="InterPro"/>
</dbReference>
<dbReference type="AlphaFoldDB" id="A0A445N175"/>
<proteinExistence type="predicted"/>
<evidence type="ECO:0000256" key="1">
    <source>
        <dbReference type="PROSITE-ProRule" id="PRU00409"/>
    </source>
</evidence>
<organism evidence="3">
    <name type="scientific">uncultured Desulfobacterium sp</name>
    <dbReference type="NCBI Taxonomy" id="201089"/>
    <lineage>
        <taxon>Bacteria</taxon>
        <taxon>Pseudomonadati</taxon>
        <taxon>Thermodesulfobacteriota</taxon>
        <taxon>Desulfobacteria</taxon>
        <taxon>Desulfobacterales</taxon>
        <taxon>Desulfobacteriaceae</taxon>
        <taxon>Desulfobacterium</taxon>
        <taxon>environmental samples</taxon>
    </lineage>
</organism>
<accession>A0A445N175</accession>
<reference evidence="3" key="1">
    <citation type="submission" date="2018-01" db="EMBL/GenBank/DDBJ databases">
        <authorList>
            <person name="Regsiter A."/>
            <person name="William W."/>
        </authorList>
    </citation>
    <scope>NUCLEOTIDE SEQUENCE</scope>
    <source>
        <strain evidence="3">TRIP AH-1</strain>
    </source>
</reference>
<dbReference type="InterPro" id="IPR013815">
    <property type="entry name" value="ATP_grasp_subdomain_1"/>
</dbReference>
<gene>
    <name evidence="3" type="ORF">PITCH_A640020</name>
</gene>
<name>A0A445N175_9BACT</name>
<dbReference type="Gene3D" id="3.30.1490.20">
    <property type="entry name" value="ATP-grasp fold, A domain"/>
    <property type="match status" value="1"/>
</dbReference>
<dbReference type="GO" id="GO:0005524">
    <property type="term" value="F:ATP binding"/>
    <property type="evidence" value="ECO:0007669"/>
    <property type="project" value="UniProtKB-UniRule"/>
</dbReference>
<sequence length="405" mass="46575">MRSGAFITDGHWRKTLAAVRGLGRNGIPVTVGESTRLNASAFSRYCKRSLVYPSPFFRPHEFIDFIFRELTRNSYTMLLPMEDETLGLLSMHHEELSHMCYFPAVTHDKLLMAQRKDKVLQLAENLGIPIPKTWYVTDLSQLNQIAAALPYPVVIKPRTGAGAVGISYPETQEELKSRYILTHKRFPFPIIQERIPQQGEGYGASFLIDEGGRVKASFVHKRLREYPITGGASTLRESVRRVDIRDMSMTLLKALDWFGVAMVEFKVDPRDGIPKLMEINPRFWGSLALAIESGVNFPYLLYRMARGEDFKPVETYQIGMRCRWFLPGDMLHFIYNPDRRNLLPGFFNFLDPTTAHDIFSARDPMPVLGTILTPITFLYDRDMRFRLEKRSPFAIKKGRQEAVRE</sequence>
<evidence type="ECO:0000259" key="2">
    <source>
        <dbReference type="PROSITE" id="PS50975"/>
    </source>
</evidence>
<keyword evidence="1" id="KW-0547">Nucleotide-binding</keyword>
<dbReference type="PROSITE" id="PS50975">
    <property type="entry name" value="ATP_GRASP"/>
    <property type="match status" value="1"/>
</dbReference>
<dbReference type="SUPFAM" id="SSF56059">
    <property type="entry name" value="Glutathione synthetase ATP-binding domain-like"/>
    <property type="match status" value="1"/>
</dbReference>
<dbReference type="InterPro" id="IPR011761">
    <property type="entry name" value="ATP-grasp"/>
</dbReference>